<dbReference type="InterPro" id="IPR024607">
    <property type="entry name" value="Sulfatase_CS"/>
</dbReference>
<dbReference type="SUPFAM" id="SSF53649">
    <property type="entry name" value="Alkaline phosphatase-like"/>
    <property type="match status" value="1"/>
</dbReference>
<dbReference type="InterPro" id="IPR000917">
    <property type="entry name" value="Sulfatase_N"/>
</dbReference>
<dbReference type="PROSITE" id="PS00149">
    <property type="entry name" value="SULFATASE_2"/>
    <property type="match status" value="1"/>
</dbReference>
<keyword evidence="6" id="KW-0106">Calcium</keyword>
<evidence type="ECO:0000256" key="2">
    <source>
        <dbReference type="ARBA" id="ARBA00008779"/>
    </source>
</evidence>
<keyword evidence="5 7" id="KW-0378">Hydrolase</keyword>
<evidence type="ECO:0000256" key="4">
    <source>
        <dbReference type="ARBA" id="ARBA00022729"/>
    </source>
</evidence>
<dbReference type="AlphaFoldDB" id="A0A518A171"/>
<keyword evidence="3" id="KW-0479">Metal-binding</keyword>
<reference evidence="7 8" key="1">
    <citation type="submission" date="2019-03" db="EMBL/GenBank/DDBJ databases">
        <title>Deep-cultivation of Planctomycetes and their phenomic and genomic characterization uncovers novel biology.</title>
        <authorList>
            <person name="Wiegand S."/>
            <person name="Jogler M."/>
            <person name="Boedeker C."/>
            <person name="Pinto D."/>
            <person name="Vollmers J."/>
            <person name="Rivas-Marin E."/>
            <person name="Kohn T."/>
            <person name="Peeters S.H."/>
            <person name="Heuer A."/>
            <person name="Rast P."/>
            <person name="Oberbeckmann S."/>
            <person name="Bunk B."/>
            <person name="Jeske O."/>
            <person name="Meyerdierks A."/>
            <person name="Storesund J.E."/>
            <person name="Kallscheuer N."/>
            <person name="Luecker S."/>
            <person name="Lage O.M."/>
            <person name="Pohl T."/>
            <person name="Merkel B.J."/>
            <person name="Hornburger P."/>
            <person name="Mueller R.-W."/>
            <person name="Bruemmer F."/>
            <person name="Labrenz M."/>
            <person name="Spormann A.M."/>
            <person name="Op den Camp H."/>
            <person name="Overmann J."/>
            <person name="Amann R."/>
            <person name="Jetten M.S.M."/>
            <person name="Mascher T."/>
            <person name="Medema M.H."/>
            <person name="Devos D.P."/>
            <person name="Kaster A.-K."/>
            <person name="Ovreas L."/>
            <person name="Rohde M."/>
            <person name="Galperin M.Y."/>
            <person name="Jogler C."/>
        </authorList>
    </citation>
    <scope>NUCLEOTIDE SEQUENCE [LARGE SCALE GENOMIC DNA]</scope>
    <source>
        <strain evidence="7 8">Enr10</strain>
    </source>
</reference>
<comment type="similarity">
    <text evidence="2">Belongs to the sulfatase family.</text>
</comment>
<evidence type="ECO:0000256" key="5">
    <source>
        <dbReference type="ARBA" id="ARBA00022801"/>
    </source>
</evidence>
<name>A0A518A171_9PLAN</name>
<dbReference type="GO" id="GO:0004065">
    <property type="term" value="F:arylsulfatase activity"/>
    <property type="evidence" value="ECO:0007669"/>
    <property type="project" value="UniProtKB-EC"/>
</dbReference>
<gene>
    <name evidence="7" type="primary">atsA_4</name>
    <name evidence="7" type="ORF">Enr10x_08160</name>
</gene>
<evidence type="ECO:0000313" key="8">
    <source>
        <dbReference type="Proteomes" id="UP000315647"/>
    </source>
</evidence>
<dbReference type="Gene3D" id="3.40.720.10">
    <property type="entry name" value="Alkaline Phosphatase, subunit A"/>
    <property type="match status" value="1"/>
</dbReference>
<dbReference type="Pfam" id="PF00884">
    <property type="entry name" value="Sulfatase"/>
    <property type="match status" value="1"/>
</dbReference>
<dbReference type="PANTHER" id="PTHR42693:SF42">
    <property type="entry name" value="ARYLSULFATASE G"/>
    <property type="match status" value="1"/>
</dbReference>
<accession>A0A518A171</accession>
<dbReference type="CDD" id="cd16144">
    <property type="entry name" value="ARS_like"/>
    <property type="match status" value="1"/>
</dbReference>
<evidence type="ECO:0000256" key="1">
    <source>
        <dbReference type="ARBA" id="ARBA00001913"/>
    </source>
</evidence>
<dbReference type="Gene3D" id="3.30.1120.10">
    <property type="match status" value="1"/>
</dbReference>
<dbReference type="InterPro" id="IPR050738">
    <property type="entry name" value="Sulfatase"/>
</dbReference>
<protein>
    <submittedName>
        <fullName evidence="7">Arylsulfatase</fullName>
        <ecNumber evidence="7">3.1.6.1</ecNumber>
    </submittedName>
</protein>
<dbReference type="EC" id="3.1.6.1" evidence="7"/>
<organism evidence="7 8">
    <name type="scientific">Gimesia panareensis</name>
    <dbReference type="NCBI Taxonomy" id="2527978"/>
    <lineage>
        <taxon>Bacteria</taxon>
        <taxon>Pseudomonadati</taxon>
        <taxon>Planctomycetota</taxon>
        <taxon>Planctomycetia</taxon>
        <taxon>Planctomycetales</taxon>
        <taxon>Planctomycetaceae</taxon>
        <taxon>Gimesia</taxon>
    </lineage>
</organism>
<accession>A0A517Q1L5</accession>
<dbReference type="PROSITE" id="PS00523">
    <property type="entry name" value="SULFATASE_1"/>
    <property type="match status" value="1"/>
</dbReference>
<keyword evidence="4" id="KW-0732">Signal</keyword>
<sequence length="478" mass="54063" precursor="true">MLRFAGRMFWFALLFLSVLTVPQLVSAAPLNVVYIIVDDLGAHDLTCYGNTLHQTPHIDRLAGQSMKFTQAYAASPVCSPTRASLMTGKNPARLKMTVWHEQAKSHRKTKRPLIEGKSLPNLTHDETTIAERLHQAGYRTLHVGKWHLGEAGFYPESHGFEVNIGGTLWGAPQTFFYPFAGDRHYGHEFRYVPGVLERSDKDDYLTDRLTDEAIRLLKSSAEGTRPFYLNMAFHTVHTPIEGKPDVVKAYEKKIQPDSPWQNAEYAAMVASLDENVGRILKTLDELKLADKTAVILMSDNGGFINKYEGKTVTNNHPLRSGKGSLYEGGIRIPLLVRWPGVTKAGSVSAEPVVTSDLYPTLIDLLELGADQEQRDGVSLKPLLTGATQKLKRERLHFHYPHYYPTTTPASAMRAGNWKLIHYYEDDRNELYDLSRDPSETTDLSKQRPEQVEKLWEQLHAWLKEVNASFPQVNPDRRK</sequence>
<dbReference type="Proteomes" id="UP000315647">
    <property type="component" value="Chromosome"/>
</dbReference>
<evidence type="ECO:0000313" key="7">
    <source>
        <dbReference type="EMBL" id="QDT25520.1"/>
    </source>
</evidence>
<dbReference type="EMBL" id="CP037421">
    <property type="protein sequence ID" value="QDT25520.1"/>
    <property type="molecule type" value="Genomic_DNA"/>
</dbReference>
<evidence type="ECO:0000256" key="6">
    <source>
        <dbReference type="ARBA" id="ARBA00022837"/>
    </source>
</evidence>
<evidence type="ECO:0000256" key="3">
    <source>
        <dbReference type="ARBA" id="ARBA00022723"/>
    </source>
</evidence>
<dbReference type="RefSeq" id="WP_197996386.1">
    <property type="nucleotide sequence ID" value="NZ_CP036277.1"/>
</dbReference>
<dbReference type="InterPro" id="IPR017850">
    <property type="entry name" value="Alkaline_phosphatase_core_sf"/>
</dbReference>
<dbReference type="GO" id="GO:0046872">
    <property type="term" value="F:metal ion binding"/>
    <property type="evidence" value="ECO:0007669"/>
    <property type="project" value="UniProtKB-KW"/>
</dbReference>
<comment type="cofactor">
    <cofactor evidence="1">
        <name>Ca(2+)</name>
        <dbReference type="ChEBI" id="CHEBI:29108"/>
    </cofactor>
</comment>
<keyword evidence="8" id="KW-1185">Reference proteome</keyword>
<proteinExistence type="inferred from homology"/>
<dbReference type="PANTHER" id="PTHR42693">
    <property type="entry name" value="ARYLSULFATASE FAMILY MEMBER"/>
    <property type="match status" value="1"/>
</dbReference>